<dbReference type="Proteomes" id="UP000054565">
    <property type="component" value="Unassembled WGS sequence"/>
</dbReference>
<sequence length="127" mass="14616">MIFGRVRLLDSREELIFAFALPSFRKRRSTTGDYFWTLLRARGFWRLLRGLRERAYSRGDLDLNSGVRSRYGSIPFPAFITNPQRGGGTRLSLAWPELSSACSVMTSHNQIDFQARERHLGKGMTTE</sequence>
<reference evidence="2" key="1">
    <citation type="journal article" date="2010" name="Genome Res.">
        <title>Population genomic sequencing of Coccidioides fungi reveals recent hybridization and transposon control.</title>
        <authorList>
            <person name="Neafsey D.E."/>
            <person name="Barker B.M."/>
            <person name="Sharpton T.J."/>
            <person name="Stajich J.E."/>
            <person name="Park D.J."/>
            <person name="Whiston E."/>
            <person name="Hung C.-Y."/>
            <person name="McMahan C."/>
            <person name="White J."/>
            <person name="Sykes S."/>
            <person name="Heiman D."/>
            <person name="Young S."/>
            <person name="Zeng Q."/>
            <person name="Abouelleil A."/>
            <person name="Aftuck L."/>
            <person name="Bessette D."/>
            <person name="Brown A."/>
            <person name="FitzGerald M."/>
            <person name="Lui A."/>
            <person name="Macdonald J.P."/>
            <person name="Priest M."/>
            <person name="Orbach M.J."/>
            <person name="Galgiani J.N."/>
            <person name="Kirkland T.N."/>
            <person name="Cole G.T."/>
            <person name="Birren B.W."/>
            <person name="Henn M.R."/>
            <person name="Taylor J.W."/>
            <person name="Rounsley S.D."/>
        </authorList>
    </citation>
    <scope>NUCLEOTIDE SEQUENCE [LARGE SCALE GENOMIC DNA]</scope>
    <source>
        <strain evidence="2">RMSCC 2394</strain>
    </source>
</reference>
<proteinExistence type="predicted"/>
<name>A0A0J6Y268_COCIT</name>
<gene>
    <name evidence="1" type="ORF">CIRG_01209</name>
</gene>
<protein>
    <submittedName>
        <fullName evidence="1">Uncharacterized protein</fullName>
    </submittedName>
</protein>
<dbReference type="AlphaFoldDB" id="A0A0J6Y268"/>
<evidence type="ECO:0000313" key="1">
    <source>
        <dbReference type="EMBL" id="KMP01069.1"/>
    </source>
</evidence>
<accession>A0A0J6Y268</accession>
<organism evidence="1 2">
    <name type="scientific">Coccidioides immitis RMSCC 2394</name>
    <dbReference type="NCBI Taxonomy" id="404692"/>
    <lineage>
        <taxon>Eukaryota</taxon>
        <taxon>Fungi</taxon>
        <taxon>Dikarya</taxon>
        <taxon>Ascomycota</taxon>
        <taxon>Pezizomycotina</taxon>
        <taxon>Eurotiomycetes</taxon>
        <taxon>Eurotiomycetidae</taxon>
        <taxon>Onygenales</taxon>
        <taxon>Onygenaceae</taxon>
        <taxon>Coccidioides</taxon>
    </lineage>
</organism>
<dbReference type="EMBL" id="DS028093">
    <property type="protein sequence ID" value="KMP01069.1"/>
    <property type="molecule type" value="Genomic_DNA"/>
</dbReference>
<evidence type="ECO:0000313" key="2">
    <source>
        <dbReference type="Proteomes" id="UP000054565"/>
    </source>
</evidence>